<proteinExistence type="predicted"/>
<dbReference type="STRING" id="2512241.A0A553IBE4"/>
<evidence type="ECO:0000313" key="2">
    <source>
        <dbReference type="EMBL" id="TRX97526.1"/>
    </source>
</evidence>
<dbReference type="OrthoDB" id="409136at2759"/>
<reference evidence="3" key="1">
    <citation type="submission" date="2019-06" db="EMBL/GenBank/DDBJ databases">
        <title>Draft genome sequence of the griseofulvin-producing fungus Xylaria cubensis strain G536.</title>
        <authorList>
            <person name="Mead M.E."/>
            <person name="Raja H.A."/>
            <person name="Steenwyk J.L."/>
            <person name="Knowles S.L."/>
            <person name="Oberlies N.H."/>
            <person name="Rokas A."/>
        </authorList>
    </citation>
    <scope>NUCLEOTIDE SEQUENCE [LARGE SCALE GENOMIC DNA]</scope>
    <source>
        <strain evidence="3">G536</strain>
    </source>
</reference>
<feature type="compositionally biased region" description="Basic and acidic residues" evidence="1">
    <location>
        <begin position="183"/>
        <end position="193"/>
    </location>
</feature>
<comment type="caution">
    <text evidence="2">The sequence shown here is derived from an EMBL/GenBank/DDBJ whole genome shotgun (WGS) entry which is preliminary data.</text>
</comment>
<keyword evidence="3" id="KW-1185">Reference proteome</keyword>
<sequence>MPGPRSSVSSQGSQHSTMSGYSTVDSVWSENSVGSRLTVASAPDTHRTGFAAGNLPCEFVGYGGCEQTFALDDVNGWIEHIVTAHLQEKLPKVVICWFCDDYTFDYKKVGDRRVNFENRMLHIHDHIMHGGLTAHHMRPDHFLNTHLQKYGLVPEHACHFVRRYTEVPQPSWILPHDGVPPDWEDRSSHREYEVNGPLEEQRKHRKHRHKSGRK</sequence>
<gene>
    <name evidence="2" type="ORF">FHL15_001804</name>
</gene>
<organism evidence="2 3">
    <name type="scientific">Xylaria flabelliformis</name>
    <dbReference type="NCBI Taxonomy" id="2512241"/>
    <lineage>
        <taxon>Eukaryota</taxon>
        <taxon>Fungi</taxon>
        <taxon>Dikarya</taxon>
        <taxon>Ascomycota</taxon>
        <taxon>Pezizomycotina</taxon>
        <taxon>Sordariomycetes</taxon>
        <taxon>Xylariomycetidae</taxon>
        <taxon>Xylariales</taxon>
        <taxon>Xylariaceae</taxon>
        <taxon>Xylaria</taxon>
    </lineage>
</organism>
<feature type="region of interest" description="Disordered" evidence="1">
    <location>
        <begin position="178"/>
        <end position="214"/>
    </location>
</feature>
<name>A0A553IBE4_9PEZI</name>
<feature type="compositionally biased region" description="Basic residues" evidence="1">
    <location>
        <begin position="203"/>
        <end position="214"/>
    </location>
</feature>
<evidence type="ECO:0000256" key="1">
    <source>
        <dbReference type="SAM" id="MobiDB-lite"/>
    </source>
</evidence>
<dbReference type="EMBL" id="VFLP01000006">
    <property type="protein sequence ID" value="TRX97526.1"/>
    <property type="molecule type" value="Genomic_DNA"/>
</dbReference>
<dbReference type="AlphaFoldDB" id="A0A553IBE4"/>
<evidence type="ECO:0000313" key="3">
    <source>
        <dbReference type="Proteomes" id="UP000319160"/>
    </source>
</evidence>
<protein>
    <submittedName>
        <fullName evidence="2">Uncharacterized protein</fullName>
    </submittedName>
</protein>
<feature type="region of interest" description="Disordered" evidence="1">
    <location>
        <begin position="1"/>
        <end position="21"/>
    </location>
</feature>
<accession>A0A553IBE4</accession>
<feature type="compositionally biased region" description="Low complexity" evidence="1">
    <location>
        <begin position="1"/>
        <end position="20"/>
    </location>
</feature>
<dbReference type="Proteomes" id="UP000319160">
    <property type="component" value="Unassembled WGS sequence"/>
</dbReference>